<evidence type="ECO:0008006" key="8">
    <source>
        <dbReference type="Google" id="ProtNLM"/>
    </source>
</evidence>
<keyword evidence="4" id="KW-0804">Transcription</keyword>
<comment type="caution">
    <text evidence="6">The sequence shown here is derived from an EMBL/GenBank/DDBJ whole genome shotgun (WGS) entry which is preliminary data.</text>
</comment>
<dbReference type="EMBL" id="JAJFAZ020000061">
    <property type="protein sequence ID" value="KAI5311230.1"/>
    <property type="molecule type" value="Genomic_DNA"/>
</dbReference>
<evidence type="ECO:0000256" key="5">
    <source>
        <dbReference type="ARBA" id="ARBA00023242"/>
    </source>
</evidence>
<sequence>MEHFEKKLTAADLKRLSVTKKMLAFMPPIDPDHDIPIRVLDDWDKSYVFYLSCRQGKYKNPVFQSKHWRAFVKKRGAKAGNVIYFWPQENTFYQTQYRIKLLKSFLSPKPSSQVVQEEEK</sequence>
<organism evidence="6 7">
    <name type="scientific">Prunus dulcis</name>
    <name type="common">Almond</name>
    <name type="synonym">Amygdalus dulcis</name>
    <dbReference type="NCBI Taxonomy" id="3755"/>
    <lineage>
        <taxon>Eukaryota</taxon>
        <taxon>Viridiplantae</taxon>
        <taxon>Streptophyta</taxon>
        <taxon>Embryophyta</taxon>
        <taxon>Tracheophyta</taxon>
        <taxon>Spermatophyta</taxon>
        <taxon>Magnoliopsida</taxon>
        <taxon>eudicotyledons</taxon>
        <taxon>Gunneridae</taxon>
        <taxon>Pentapetalae</taxon>
        <taxon>rosids</taxon>
        <taxon>fabids</taxon>
        <taxon>Rosales</taxon>
        <taxon>Rosaceae</taxon>
        <taxon>Amygdaloideae</taxon>
        <taxon>Amygdaleae</taxon>
        <taxon>Prunus</taxon>
    </lineage>
</organism>
<evidence type="ECO:0000256" key="1">
    <source>
        <dbReference type="ARBA" id="ARBA00004123"/>
    </source>
</evidence>
<dbReference type="InterPro" id="IPR015300">
    <property type="entry name" value="DNA-bd_pseudobarrel_sf"/>
</dbReference>
<protein>
    <recommendedName>
        <fullName evidence="8">TF-B3 domain-containing protein</fullName>
    </recommendedName>
</protein>
<gene>
    <name evidence="6" type="ORF">L3X38_000403</name>
</gene>
<dbReference type="GO" id="GO:0005634">
    <property type="term" value="C:nucleus"/>
    <property type="evidence" value="ECO:0007669"/>
    <property type="project" value="UniProtKB-SubCell"/>
</dbReference>
<evidence type="ECO:0000256" key="4">
    <source>
        <dbReference type="ARBA" id="ARBA00023163"/>
    </source>
</evidence>
<keyword evidence="5" id="KW-0539">Nucleus</keyword>
<dbReference type="Proteomes" id="UP001054821">
    <property type="component" value="Unassembled WGS sequence"/>
</dbReference>
<dbReference type="SUPFAM" id="SSF101936">
    <property type="entry name" value="DNA-binding pseudobarrel domain"/>
    <property type="match status" value="1"/>
</dbReference>
<evidence type="ECO:0000313" key="6">
    <source>
        <dbReference type="EMBL" id="KAI5311230.1"/>
    </source>
</evidence>
<comment type="subcellular location">
    <subcellularLocation>
        <location evidence="1">Nucleus</location>
    </subcellularLocation>
</comment>
<dbReference type="InterPro" id="IPR003340">
    <property type="entry name" value="B3_DNA-bd"/>
</dbReference>
<keyword evidence="3" id="KW-0238">DNA-binding</keyword>
<name>A0AAD4YJ89_PRUDU</name>
<keyword evidence="7" id="KW-1185">Reference proteome</keyword>
<dbReference type="AlphaFoldDB" id="A0AAD4YJ89"/>
<keyword evidence="2" id="KW-0805">Transcription regulation</keyword>
<dbReference type="CDD" id="cd10017">
    <property type="entry name" value="B3_DNA"/>
    <property type="match status" value="1"/>
</dbReference>
<evidence type="ECO:0000256" key="3">
    <source>
        <dbReference type="ARBA" id="ARBA00023125"/>
    </source>
</evidence>
<accession>A0AAD4YJ89</accession>
<dbReference type="GO" id="GO:0003677">
    <property type="term" value="F:DNA binding"/>
    <property type="evidence" value="ECO:0007669"/>
    <property type="project" value="UniProtKB-KW"/>
</dbReference>
<reference evidence="6 7" key="1">
    <citation type="journal article" date="2022" name="G3 (Bethesda)">
        <title>Whole-genome sequence and methylome profiling of the almond [Prunus dulcis (Mill.) D.A. Webb] cultivar 'Nonpareil'.</title>
        <authorList>
            <person name="D'Amico-Willman K.M."/>
            <person name="Ouma W.Z."/>
            <person name="Meulia T."/>
            <person name="Sideli G.M."/>
            <person name="Gradziel T.M."/>
            <person name="Fresnedo-Ramirez J."/>
        </authorList>
    </citation>
    <scope>NUCLEOTIDE SEQUENCE [LARGE SCALE GENOMIC DNA]</scope>
    <source>
        <strain evidence="6">Clone GOH B32 T37-40</strain>
    </source>
</reference>
<evidence type="ECO:0000313" key="7">
    <source>
        <dbReference type="Proteomes" id="UP001054821"/>
    </source>
</evidence>
<proteinExistence type="predicted"/>
<dbReference type="Gene3D" id="2.40.330.10">
    <property type="entry name" value="DNA-binding pseudobarrel domain"/>
    <property type="match status" value="1"/>
</dbReference>
<evidence type="ECO:0000256" key="2">
    <source>
        <dbReference type="ARBA" id="ARBA00023015"/>
    </source>
</evidence>